<dbReference type="InterPro" id="IPR001940">
    <property type="entry name" value="Peptidase_S1C"/>
</dbReference>
<dbReference type="InterPro" id="IPR051201">
    <property type="entry name" value="Chloro_Bact_Ser_Proteases"/>
</dbReference>
<dbReference type="CDD" id="cd06779">
    <property type="entry name" value="cpPDZ_Deg_HtrA-like"/>
    <property type="match status" value="1"/>
</dbReference>
<organism evidence="4 5">
    <name type="scientific">Nitrososphaera gargensis (strain Ga9.2)</name>
    <dbReference type="NCBI Taxonomy" id="1237085"/>
    <lineage>
        <taxon>Archaea</taxon>
        <taxon>Nitrososphaerota</taxon>
        <taxon>Nitrososphaeria</taxon>
        <taxon>Nitrososphaerales</taxon>
        <taxon>Nitrososphaeraceae</taxon>
        <taxon>Nitrososphaera</taxon>
    </lineage>
</organism>
<dbReference type="InterPro" id="IPR009003">
    <property type="entry name" value="Peptidase_S1_PA"/>
</dbReference>
<keyword evidence="2" id="KW-0378">Hydrolase</keyword>
<evidence type="ECO:0000256" key="2">
    <source>
        <dbReference type="ARBA" id="ARBA00022801"/>
    </source>
</evidence>
<name>K0IH63_NITGG</name>
<dbReference type="HOGENOM" id="CLU_020120_2_0_2"/>
<keyword evidence="1" id="KW-0645">Protease</keyword>
<protein>
    <submittedName>
        <fullName evidence="4">Putative 2-alkenal reductase</fullName>
    </submittedName>
</protein>
<dbReference type="GO" id="GO:0004252">
    <property type="term" value="F:serine-type endopeptidase activity"/>
    <property type="evidence" value="ECO:0007669"/>
    <property type="project" value="InterPro"/>
</dbReference>
<dbReference type="Gene3D" id="2.30.42.10">
    <property type="match status" value="1"/>
</dbReference>
<evidence type="ECO:0000313" key="5">
    <source>
        <dbReference type="Proteomes" id="UP000008037"/>
    </source>
</evidence>
<dbReference type="GO" id="GO:0006508">
    <property type="term" value="P:proteolysis"/>
    <property type="evidence" value="ECO:0007669"/>
    <property type="project" value="UniProtKB-KW"/>
</dbReference>
<proteinExistence type="predicted"/>
<evidence type="ECO:0000259" key="3">
    <source>
        <dbReference type="SMART" id="SM00228"/>
    </source>
</evidence>
<dbReference type="Pfam" id="PF13365">
    <property type="entry name" value="Trypsin_2"/>
    <property type="match status" value="1"/>
</dbReference>
<accession>K0IH63</accession>
<reference evidence="4 5" key="1">
    <citation type="journal article" date="2012" name="Environ. Microbiol.">
        <title>The genome of the ammonia-oxidizing Candidatus Nitrososphaera gargensis: insights into metabolic versatility and environmental adaptations.</title>
        <authorList>
            <person name="Spang A."/>
            <person name="Poehlein A."/>
            <person name="Offre P."/>
            <person name="Zumbragel S."/>
            <person name="Haider S."/>
            <person name="Rychlik N."/>
            <person name="Nowka B."/>
            <person name="Schmeisser C."/>
            <person name="Lebedeva E.V."/>
            <person name="Rattei T."/>
            <person name="Bohm C."/>
            <person name="Schmid M."/>
            <person name="Galushko A."/>
            <person name="Hatzenpichler R."/>
            <person name="Weinmaier T."/>
            <person name="Daniel R."/>
            <person name="Schleper C."/>
            <person name="Spieck E."/>
            <person name="Streit W."/>
            <person name="Wagner M."/>
        </authorList>
    </citation>
    <scope>NUCLEOTIDE SEQUENCE [LARGE SCALE GENOMIC DNA]</scope>
    <source>
        <strain evidence="5">Ga9.2</strain>
    </source>
</reference>
<dbReference type="InParanoid" id="K0IH63"/>
<sequence>MNKAILAASIVVAAVAIFFVYSQFIDLDFGDGGVPIIKDFVQVSENGKGRADLDDSAFQIGQVSTVQASSSELSLPDLFAKVEKSVVQITDSDETNPLDSRLGSGFVYDTNGHIITNYHVVNGGGRLDVTFLDGTVYRATLIGSDPFTDLAVLYVEDVPREKLVPLPLGNSSNIRVGEQVAAIGNPFGLSGSMSAGIVSGVGRLIPTQEAGGFSIPDVIQTDAPINPGNSGGPLLNMRGEVIGINSAIFSTTGQFAGVGFAIPSDTMTKVVPSLITTGSFKHPWLGVSGRDMTPGIADRLNLEEPRGFLVMEVVAGSPAEQAGIRGGNQEVVIDGVPVMLGGDVIISIDDRTVRKIDDILVYLQRDKEVGDELKLTILRDGREMNVTAVLAARPSQQESP</sequence>
<dbReference type="PATRIC" id="fig|1237085.11.peg.1183"/>
<dbReference type="PANTHER" id="PTHR43343:SF3">
    <property type="entry name" value="PROTEASE DO-LIKE 8, CHLOROPLASTIC"/>
    <property type="match status" value="1"/>
</dbReference>
<dbReference type="STRING" id="1237085.Ngar_c12330"/>
<dbReference type="Gene3D" id="2.40.10.120">
    <property type="match status" value="1"/>
</dbReference>
<dbReference type="Proteomes" id="UP000008037">
    <property type="component" value="Chromosome"/>
</dbReference>
<gene>
    <name evidence="4" type="ordered locus">Ngar_c12330</name>
</gene>
<dbReference type="RefSeq" id="WP_015018710.1">
    <property type="nucleotide sequence ID" value="NC_018719.1"/>
</dbReference>
<dbReference type="GeneID" id="13797492"/>
<dbReference type="InterPro" id="IPR001478">
    <property type="entry name" value="PDZ"/>
</dbReference>
<dbReference type="InterPro" id="IPR036034">
    <property type="entry name" value="PDZ_sf"/>
</dbReference>
<evidence type="ECO:0000313" key="4">
    <source>
        <dbReference type="EMBL" id="AFU58173.1"/>
    </source>
</evidence>
<dbReference type="SUPFAM" id="SSF50156">
    <property type="entry name" value="PDZ domain-like"/>
    <property type="match status" value="1"/>
</dbReference>
<dbReference type="PANTHER" id="PTHR43343">
    <property type="entry name" value="PEPTIDASE S12"/>
    <property type="match status" value="1"/>
</dbReference>
<feature type="domain" description="PDZ" evidence="3">
    <location>
        <begin position="283"/>
        <end position="381"/>
    </location>
</feature>
<dbReference type="EMBL" id="CP002408">
    <property type="protein sequence ID" value="AFU58173.1"/>
    <property type="molecule type" value="Genomic_DNA"/>
</dbReference>
<dbReference type="BioCyc" id="CNIT1237085:G1324-1231-MONOMER"/>
<dbReference type="AlphaFoldDB" id="K0IH63"/>
<dbReference type="SMART" id="SM00228">
    <property type="entry name" value="PDZ"/>
    <property type="match status" value="1"/>
</dbReference>
<dbReference type="OrthoDB" id="350578at2157"/>
<dbReference type="SUPFAM" id="SSF50494">
    <property type="entry name" value="Trypsin-like serine proteases"/>
    <property type="match status" value="1"/>
</dbReference>
<keyword evidence="5" id="KW-1185">Reference proteome</keyword>
<dbReference type="KEGG" id="nga:Ngar_c12330"/>
<dbReference type="PRINTS" id="PR00834">
    <property type="entry name" value="PROTEASES2C"/>
</dbReference>
<evidence type="ECO:0000256" key="1">
    <source>
        <dbReference type="ARBA" id="ARBA00022670"/>
    </source>
</evidence>
<dbReference type="Pfam" id="PF13180">
    <property type="entry name" value="PDZ_2"/>
    <property type="match status" value="1"/>
</dbReference>